<name>T1BF24_9ZZZZ</name>
<organism evidence="1">
    <name type="scientific">mine drainage metagenome</name>
    <dbReference type="NCBI Taxonomy" id="410659"/>
    <lineage>
        <taxon>unclassified sequences</taxon>
        <taxon>metagenomes</taxon>
        <taxon>ecological metagenomes</taxon>
    </lineage>
</organism>
<feature type="non-terminal residue" evidence="1">
    <location>
        <position position="1"/>
    </location>
</feature>
<accession>T1BF24</accession>
<proteinExistence type="predicted"/>
<comment type="caution">
    <text evidence="1">The sequence shown here is derived from an EMBL/GenBank/DDBJ whole genome shotgun (WGS) entry which is preliminary data.</text>
</comment>
<reference evidence="1" key="1">
    <citation type="submission" date="2013-08" db="EMBL/GenBank/DDBJ databases">
        <authorList>
            <person name="Mendez C."/>
            <person name="Richter M."/>
            <person name="Ferrer M."/>
            <person name="Sanchez J."/>
        </authorList>
    </citation>
    <scope>NUCLEOTIDE SEQUENCE</scope>
</reference>
<dbReference type="EMBL" id="AUZX01009486">
    <property type="protein sequence ID" value="EQD51609.1"/>
    <property type="molecule type" value="Genomic_DNA"/>
</dbReference>
<protein>
    <submittedName>
        <fullName evidence="1">Uncharacterized protein</fullName>
    </submittedName>
</protein>
<sequence length="62" mass="6955">DDTTHIETWEAVRSIAGKSDFLYVADSKLCTSENMNHINGNKDRFLLLCHRLGVRMDGSGNT</sequence>
<reference evidence="1" key="2">
    <citation type="journal article" date="2014" name="ISME J.">
        <title>Microbial stratification in low pH oxic and suboxic macroscopic growths along an acid mine drainage.</title>
        <authorList>
            <person name="Mendez-Garcia C."/>
            <person name="Mesa V."/>
            <person name="Sprenger R.R."/>
            <person name="Richter M."/>
            <person name="Diez M.S."/>
            <person name="Solano J."/>
            <person name="Bargiela R."/>
            <person name="Golyshina O.V."/>
            <person name="Manteca A."/>
            <person name="Ramos J.L."/>
            <person name="Gallego J.R."/>
            <person name="Llorente I."/>
            <person name="Martins Dos Santos V.A."/>
            <person name="Jensen O.N."/>
            <person name="Pelaez A.I."/>
            <person name="Sanchez J."/>
            <person name="Ferrer M."/>
        </authorList>
    </citation>
    <scope>NUCLEOTIDE SEQUENCE</scope>
</reference>
<evidence type="ECO:0000313" key="1">
    <source>
        <dbReference type="EMBL" id="EQD51609.1"/>
    </source>
</evidence>
<gene>
    <name evidence="1" type="ORF">B1A_12999</name>
</gene>
<dbReference type="AlphaFoldDB" id="T1BF24"/>